<proteinExistence type="predicted"/>
<keyword evidence="4" id="KW-1185">Reference proteome</keyword>
<feature type="signal peptide" evidence="1">
    <location>
        <begin position="1"/>
        <end position="24"/>
    </location>
</feature>
<feature type="chain" id="PRO_5045510832" description="Ice-binding protein C-terminal domain-containing protein" evidence="1">
    <location>
        <begin position="25"/>
        <end position="221"/>
    </location>
</feature>
<keyword evidence="1" id="KW-0732">Signal</keyword>
<dbReference type="RefSeq" id="WP_057179318.1">
    <property type="nucleotide sequence ID" value="NZ_BDQM01000003.1"/>
</dbReference>
<dbReference type="InterPro" id="IPR013424">
    <property type="entry name" value="Ice-binding_C"/>
</dbReference>
<name>A0ABQ0MRU8_9GAMM</name>
<sequence>MNKAFSNLLKSALVIASLSQAAHANILPSDTDFTFTWTAICGDCNSTMGLTDPTQNIEVSGSIVINGYTPGEAFIIDNNNLVSFSYDGPSIHIDAFTLFNNNNTAASNSILESGIFAVSGSIAADQSSFELDFSHTIWEKSGTTYYEYQQGLNAYPSNMDIHFGQDGAWAFDIQGHPWDFGVSAVIAPASNSVTDIPEPTTLAIFALSLMGLASRKLKNNA</sequence>
<dbReference type="NCBIfam" id="TIGR02595">
    <property type="entry name" value="PEP_CTERM"/>
    <property type="match status" value="1"/>
</dbReference>
<reference evidence="3 4" key="1">
    <citation type="submission" date="2017-06" db="EMBL/GenBank/DDBJ databases">
        <title>Whole Genome Sequences of Colwellia marinimaniae MTCD1.</title>
        <authorList>
            <person name="Kusumoto H."/>
            <person name="Inoue M."/>
            <person name="Tanikawa K."/>
            <person name="Maeji H."/>
            <person name="Cameron J.H."/>
            <person name="Bartlett D.H."/>
        </authorList>
    </citation>
    <scope>NUCLEOTIDE SEQUENCE [LARGE SCALE GENOMIC DNA]</scope>
    <source>
        <strain evidence="3 4">MTCD1</strain>
    </source>
</reference>
<evidence type="ECO:0000313" key="4">
    <source>
        <dbReference type="Proteomes" id="UP000197068"/>
    </source>
</evidence>
<protein>
    <recommendedName>
        <fullName evidence="2">Ice-binding protein C-terminal domain-containing protein</fullName>
    </recommendedName>
</protein>
<accession>A0ABQ0MRU8</accession>
<comment type="caution">
    <text evidence="3">The sequence shown here is derived from an EMBL/GenBank/DDBJ whole genome shotgun (WGS) entry which is preliminary data.</text>
</comment>
<feature type="domain" description="Ice-binding protein C-terminal" evidence="2">
    <location>
        <begin position="196"/>
        <end position="215"/>
    </location>
</feature>
<evidence type="ECO:0000256" key="1">
    <source>
        <dbReference type="SAM" id="SignalP"/>
    </source>
</evidence>
<organism evidence="3 4">
    <name type="scientific">Colwellia marinimaniae</name>
    <dbReference type="NCBI Taxonomy" id="1513592"/>
    <lineage>
        <taxon>Bacteria</taxon>
        <taxon>Pseudomonadati</taxon>
        <taxon>Pseudomonadota</taxon>
        <taxon>Gammaproteobacteria</taxon>
        <taxon>Alteromonadales</taxon>
        <taxon>Colwelliaceae</taxon>
        <taxon>Colwellia</taxon>
    </lineage>
</organism>
<dbReference type="EMBL" id="BDQM01000003">
    <property type="protein sequence ID" value="GAW95087.1"/>
    <property type="molecule type" value="Genomic_DNA"/>
</dbReference>
<dbReference type="Pfam" id="PF07589">
    <property type="entry name" value="PEP-CTERM"/>
    <property type="match status" value="1"/>
</dbReference>
<dbReference type="Proteomes" id="UP000197068">
    <property type="component" value="Unassembled WGS sequence"/>
</dbReference>
<evidence type="ECO:0000313" key="3">
    <source>
        <dbReference type="EMBL" id="GAW95087.1"/>
    </source>
</evidence>
<gene>
    <name evidence="3" type="ORF">MTCD1_00686</name>
</gene>
<evidence type="ECO:0000259" key="2">
    <source>
        <dbReference type="Pfam" id="PF07589"/>
    </source>
</evidence>